<name>A0ABR3B5M5_PHYBL</name>
<accession>A0ABR3B5M5</accession>
<dbReference type="Proteomes" id="UP001448207">
    <property type="component" value="Unassembled WGS sequence"/>
</dbReference>
<gene>
    <name evidence="1" type="ORF">J3Q64DRAFT_1696900</name>
</gene>
<protein>
    <submittedName>
        <fullName evidence="1">Uncharacterized protein</fullName>
    </submittedName>
</protein>
<reference evidence="1 2" key="1">
    <citation type="submission" date="2024-04" db="EMBL/GenBank/DDBJ databases">
        <title>Symmetric and asymmetric DNA N6-adenine methylation regulates different biological responses in Mucorales.</title>
        <authorList>
            <consortium name="Lawrence Berkeley National Laboratory"/>
            <person name="Lax C."/>
            <person name="Mondo S.J."/>
            <person name="Osorio-Concepcion M."/>
            <person name="Muszewska A."/>
            <person name="Corrochano-Luque M."/>
            <person name="Gutierrez G."/>
            <person name="Riley R."/>
            <person name="Lipzen A."/>
            <person name="Guo J."/>
            <person name="Hundley H."/>
            <person name="Amirebrahimi M."/>
            <person name="Ng V."/>
            <person name="Lorenzo-Gutierrez D."/>
            <person name="Binder U."/>
            <person name="Yang J."/>
            <person name="Song Y."/>
            <person name="Canovas D."/>
            <person name="Navarro E."/>
            <person name="Freitag M."/>
            <person name="Gabaldon T."/>
            <person name="Grigoriev I.V."/>
            <person name="Corrochano L.M."/>
            <person name="Nicolas F.E."/>
            <person name="Garre V."/>
        </authorList>
    </citation>
    <scope>NUCLEOTIDE SEQUENCE [LARGE SCALE GENOMIC DNA]</scope>
    <source>
        <strain evidence="1 2">L51</strain>
    </source>
</reference>
<proteinExistence type="predicted"/>
<comment type="caution">
    <text evidence="1">The sequence shown here is derived from an EMBL/GenBank/DDBJ whole genome shotgun (WGS) entry which is preliminary data.</text>
</comment>
<evidence type="ECO:0000313" key="2">
    <source>
        <dbReference type="Proteomes" id="UP001448207"/>
    </source>
</evidence>
<evidence type="ECO:0000313" key="1">
    <source>
        <dbReference type="EMBL" id="KAL0090539.1"/>
    </source>
</evidence>
<sequence>MKRVRIRYECYDYYLMSLNGVPQEGYLGSYVPEQDKKIQSIWQRMTIKEGFQIHLTKTRYPLTNLPFRLLKDNQRKVGMIAAKFIQPGIVKNLPEQNVNYFPNMFIIHGTTQHNTTKHYTALHSTTQHYTALHSTTQHYTALHSTTQHYTALHSTALHSTALHSTTQHYIAHHCTALHNTT</sequence>
<dbReference type="EMBL" id="JBCLYO010000004">
    <property type="protein sequence ID" value="KAL0090539.1"/>
    <property type="molecule type" value="Genomic_DNA"/>
</dbReference>
<keyword evidence="2" id="KW-1185">Reference proteome</keyword>
<organism evidence="1 2">
    <name type="scientific">Phycomyces blakesleeanus</name>
    <dbReference type="NCBI Taxonomy" id="4837"/>
    <lineage>
        <taxon>Eukaryota</taxon>
        <taxon>Fungi</taxon>
        <taxon>Fungi incertae sedis</taxon>
        <taxon>Mucoromycota</taxon>
        <taxon>Mucoromycotina</taxon>
        <taxon>Mucoromycetes</taxon>
        <taxon>Mucorales</taxon>
        <taxon>Phycomycetaceae</taxon>
        <taxon>Phycomyces</taxon>
    </lineage>
</organism>